<organism evidence="1 2">
    <name type="scientific">Nesidiocoris tenuis</name>
    <dbReference type="NCBI Taxonomy" id="355587"/>
    <lineage>
        <taxon>Eukaryota</taxon>
        <taxon>Metazoa</taxon>
        <taxon>Ecdysozoa</taxon>
        <taxon>Arthropoda</taxon>
        <taxon>Hexapoda</taxon>
        <taxon>Insecta</taxon>
        <taxon>Pterygota</taxon>
        <taxon>Neoptera</taxon>
        <taxon>Paraneoptera</taxon>
        <taxon>Hemiptera</taxon>
        <taxon>Heteroptera</taxon>
        <taxon>Panheteroptera</taxon>
        <taxon>Cimicomorpha</taxon>
        <taxon>Miridae</taxon>
        <taxon>Dicyphina</taxon>
        <taxon>Nesidiocoris</taxon>
    </lineage>
</organism>
<proteinExistence type="predicted"/>
<evidence type="ECO:0000313" key="2">
    <source>
        <dbReference type="Proteomes" id="UP001307889"/>
    </source>
</evidence>
<name>A0ABN7B5T7_9HEMI</name>
<keyword evidence="2" id="KW-1185">Reference proteome</keyword>
<dbReference type="EMBL" id="AP028919">
    <property type="protein sequence ID" value="BES99763.1"/>
    <property type="molecule type" value="Genomic_DNA"/>
</dbReference>
<sequence length="92" mass="9927">MSLVEGISNVRAPCEGERPSATLMRLRSGGSPFKLLSPGWKKRKIIESTDRDCRLFSLGISKVAGGGGSRKRTVCSRWRTANSLGATMLVST</sequence>
<reference evidence="1 2" key="1">
    <citation type="submission" date="2023-09" db="EMBL/GenBank/DDBJ databases">
        <title>Nesidiocoris tenuis whole genome shotgun sequence.</title>
        <authorList>
            <person name="Shibata T."/>
            <person name="Shimoda M."/>
            <person name="Kobayashi T."/>
            <person name="Uehara T."/>
        </authorList>
    </citation>
    <scope>NUCLEOTIDE SEQUENCE [LARGE SCALE GENOMIC DNA]</scope>
    <source>
        <strain evidence="1 2">Japan</strain>
    </source>
</reference>
<dbReference type="Proteomes" id="UP001307889">
    <property type="component" value="Chromosome 11"/>
</dbReference>
<accession>A0ABN7B5T7</accession>
<gene>
    <name evidence="1" type="ORF">NTJ_12580</name>
</gene>
<evidence type="ECO:0000313" key="1">
    <source>
        <dbReference type="EMBL" id="BES99763.1"/>
    </source>
</evidence>
<protein>
    <submittedName>
        <fullName evidence="1">Uncharacterized protein</fullName>
    </submittedName>
</protein>